<organism evidence="12 13">
    <name type="scientific">Campylobacter portucalensis</name>
    <dbReference type="NCBI Taxonomy" id="2608384"/>
    <lineage>
        <taxon>Bacteria</taxon>
        <taxon>Pseudomonadati</taxon>
        <taxon>Campylobacterota</taxon>
        <taxon>Epsilonproteobacteria</taxon>
        <taxon>Campylobacterales</taxon>
        <taxon>Campylobacteraceae</taxon>
        <taxon>Campylobacter</taxon>
    </lineage>
</organism>
<evidence type="ECO:0000259" key="11">
    <source>
        <dbReference type="PROSITE" id="PS50263"/>
    </source>
</evidence>
<keyword evidence="7 10" id="KW-1133">Transmembrane helix</keyword>
<feature type="transmembrane region" description="Helical" evidence="10">
    <location>
        <begin position="74"/>
        <end position="96"/>
    </location>
</feature>
<comment type="similarity">
    <text evidence="2">Belongs to the CN hydrolase family. Apolipoprotein N-acyltransferase subfamily.</text>
</comment>
<feature type="transmembrane region" description="Helical" evidence="10">
    <location>
        <begin position="49"/>
        <end position="67"/>
    </location>
</feature>
<dbReference type="Proteomes" id="UP000476338">
    <property type="component" value="Unassembled WGS sequence"/>
</dbReference>
<reference evidence="12 13" key="2">
    <citation type="submission" date="2020-03" db="EMBL/GenBank/DDBJ databases">
        <title>Campylobacter portucalensis sp. nov., a new species of Campylobacter isolated from the reproductive tract of bulls.</title>
        <authorList>
            <person name="Silva M.F."/>
            <person name="Pereira G."/>
            <person name="Carneiro C."/>
            <person name="Hemphill A."/>
            <person name="Mateus L."/>
            <person name="Lopes-Da-Costa L."/>
            <person name="Silva E."/>
        </authorList>
    </citation>
    <scope>NUCLEOTIDE SEQUENCE [LARGE SCALE GENOMIC DNA]</scope>
    <source>
        <strain evidence="12 13">FMV-PI01</strain>
    </source>
</reference>
<dbReference type="RefSeq" id="WP_154570318.1">
    <property type="nucleotide sequence ID" value="NZ_VWSJ01000006.1"/>
</dbReference>
<keyword evidence="12" id="KW-0449">Lipoprotein</keyword>
<evidence type="ECO:0000256" key="8">
    <source>
        <dbReference type="ARBA" id="ARBA00023136"/>
    </source>
</evidence>
<dbReference type="Gene3D" id="3.60.110.10">
    <property type="entry name" value="Carbon-nitrogen hydrolase"/>
    <property type="match status" value="1"/>
</dbReference>
<dbReference type="InterPro" id="IPR059109">
    <property type="entry name" value="Lnt_membrane_dom"/>
</dbReference>
<dbReference type="InterPro" id="IPR036526">
    <property type="entry name" value="C-N_Hydrolase_sf"/>
</dbReference>
<dbReference type="NCBIfam" id="TIGR00546">
    <property type="entry name" value="lnt"/>
    <property type="match status" value="1"/>
</dbReference>
<dbReference type="Pfam" id="PF00795">
    <property type="entry name" value="CN_hydrolase"/>
    <property type="match status" value="1"/>
</dbReference>
<accession>A0A6L5WJX3</accession>
<comment type="caution">
    <text evidence="12">The sequence shown here is derived from an EMBL/GenBank/DDBJ whole genome shotgun (WGS) entry which is preliminary data.</text>
</comment>
<evidence type="ECO:0000256" key="7">
    <source>
        <dbReference type="ARBA" id="ARBA00022989"/>
    </source>
</evidence>
<dbReference type="NCBIfam" id="NF008934">
    <property type="entry name" value="PRK12291.1"/>
    <property type="match status" value="1"/>
</dbReference>
<keyword evidence="3" id="KW-1003">Cell membrane</keyword>
<dbReference type="EMBL" id="VWSJ01000006">
    <property type="protein sequence ID" value="MSN96051.1"/>
    <property type="molecule type" value="Genomic_DNA"/>
</dbReference>
<sequence length="437" mass="51604">MSQKYCYYPYTSFTKKIISRYSTINEIIKCFFIAILISNFIFLSIFDNLWLNFISPFLTIFGFLKLFKFNKIKFFYTGFFIGILWFYWVSFSLRFYDLSYLIPIEILFFGLIYGLIFLVCGWFKNLYFRAFMLLSVSYFYPFNFNWLNLEATLVIGIFEPNLRGLGFIFAFIIAYYSLNKFKFISIFLLIFALQFKQNVPNLLPLKIYLANTNINQEIKWKNEYRNDQIKQVLNLINKAIMDGYEFIILPENAIVSYVNLELNLMQYLKEKSHNIGILTGGLAYENDFIYNSAFLFKDGDMKRFDKFILVPFGEEIPLPTFIKNFVNKIFFKGASDIKSAKNLSTYEINGFKITNAICYEVTRPEIYANNPDFVIAISNNGWFMPSTEPNLQRLLIKYYATKHATTIYHSVNGSKSEIITPKKMWIKEFIMQIKSKS</sequence>
<dbReference type="PROSITE" id="PS50263">
    <property type="entry name" value="CN_HYDROLASE"/>
    <property type="match status" value="1"/>
</dbReference>
<dbReference type="PANTHER" id="PTHR38686:SF1">
    <property type="entry name" value="APOLIPOPROTEIN N-ACYLTRANSFERASE"/>
    <property type="match status" value="1"/>
</dbReference>
<evidence type="ECO:0000313" key="13">
    <source>
        <dbReference type="Proteomes" id="UP000476338"/>
    </source>
</evidence>
<keyword evidence="9 12" id="KW-0012">Acyltransferase</keyword>
<dbReference type="InterPro" id="IPR059110">
    <property type="entry name" value="Lnt_campylobact"/>
</dbReference>
<name>A0A6L5WJX3_9BACT</name>
<dbReference type="InterPro" id="IPR004563">
    <property type="entry name" value="Apolipo_AcylTrfase"/>
</dbReference>
<evidence type="ECO:0000313" key="12">
    <source>
        <dbReference type="EMBL" id="MSN96051.1"/>
    </source>
</evidence>
<comment type="subcellular location">
    <subcellularLocation>
        <location evidence="1">Cell membrane</location>
        <topology evidence="1">Multi-pass membrane protein</topology>
    </subcellularLocation>
</comment>
<protein>
    <submittedName>
        <fullName evidence="12">Apolipoprotein N-acyltransferase</fullName>
    </submittedName>
</protein>
<keyword evidence="5 12" id="KW-0808">Transferase</keyword>
<feature type="transmembrane region" description="Helical" evidence="10">
    <location>
        <begin position="167"/>
        <end position="193"/>
    </location>
</feature>
<evidence type="ECO:0000256" key="10">
    <source>
        <dbReference type="SAM" id="Phobius"/>
    </source>
</evidence>
<dbReference type="Pfam" id="PF26365">
    <property type="entry name" value="ApoNAT_membrane"/>
    <property type="match status" value="1"/>
</dbReference>
<feature type="transmembrane region" description="Helical" evidence="10">
    <location>
        <begin position="102"/>
        <end position="123"/>
    </location>
</feature>
<feature type="transmembrane region" description="Helical" evidence="10">
    <location>
        <begin position="21"/>
        <end position="43"/>
    </location>
</feature>
<reference evidence="12 13" key="1">
    <citation type="submission" date="2019-09" db="EMBL/GenBank/DDBJ databases">
        <authorList>
            <person name="Silva M."/>
            <person name="Pereira G."/>
            <person name="Lopes-Da-Costa L."/>
            <person name="Silva E."/>
        </authorList>
    </citation>
    <scope>NUCLEOTIDE SEQUENCE [LARGE SCALE GENOMIC DNA]</scope>
    <source>
        <strain evidence="12 13">FMV-PI01</strain>
    </source>
</reference>
<evidence type="ECO:0000256" key="3">
    <source>
        <dbReference type="ARBA" id="ARBA00022475"/>
    </source>
</evidence>
<dbReference type="PANTHER" id="PTHR38686">
    <property type="entry name" value="APOLIPOPROTEIN N-ACYLTRANSFERASE"/>
    <property type="match status" value="1"/>
</dbReference>
<keyword evidence="4" id="KW-0997">Cell inner membrane</keyword>
<dbReference type="GO" id="GO:0016410">
    <property type="term" value="F:N-acyltransferase activity"/>
    <property type="evidence" value="ECO:0007669"/>
    <property type="project" value="InterPro"/>
</dbReference>
<feature type="domain" description="CN hydrolase" evidence="11">
    <location>
        <begin position="210"/>
        <end position="437"/>
    </location>
</feature>
<proteinExistence type="inferred from homology"/>
<feature type="transmembrane region" description="Helical" evidence="10">
    <location>
        <begin position="130"/>
        <end position="147"/>
    </location>
</feature>
<dbReference type="AlphaFoldDB" id="A0A6L5WJX3"/>
<evidence type="ECO:0000256" key="9">
    <source>
        <dbReference type="ARBA" id="ARBA00023315"/>
    </source>
</evidence>
<keyword evidence="6 10" id="KW-0812">Transmembrane</keyword>
<evidence type="ECO:0000256" key="2">
    <source>
        <dbReference type="ARBA" id="ARBA00010065"/>
    </source>
</evidence>
<keyword evidence="13" id="KW-1185">Reference proteome</keyword>
<evidence type="ECO:0000256" key="1">
    <source>
        <dbReference type="ARBA" id="ARBA00004651"/>
    </source>
</evidence>
<evidence type="ECO:0000256" key="5">
    <source>
        <dbReference type="ARBA" id="ARBA00022679"/>
    </source>
</evidence>
<keyword evidence="8 10" id="KW-0472">Membrane</keyword>
<dbReference type="GO" id="GO:0005886">
    <property type="term" value="C:plasma membrane"/>
    <property type="evidence" value="ECO:0007669"/>
    <property type="project" value="UniProtKB-SubCell"/>
</dbReference>
<dbReference type="SUPFAM" id="SSF56317">
    <property type="entry name" value="Carbon-nitrogen hydrolase"/>
    <property type="match status" value="1"/>
</dbReference>
<dbReference type="InterPro" id="IPR003010">
    <property type="entry name" value="C-N_Hydrolase"/>
</dbReference>
<evidence type="ECO:0000256" key="4">
    <source>
        <dbReference type="ARBA" id="ARBA00022519"/>
    </source>
</evidence>
<dbReference type="GO" id="GO:0042158">
    <property type="term" value="P:lipoprotein biosynthetic process"/>
    <property type="evidence" value="ECO:0007669"/>
    <property type="project" value="InterPro"/>
</dbReference>
<evidence type="ECO:0000256" key="6">
    <source>
        <dbReference type="ARBA" id="ARBA00022692"/>
    </source>
</evidence>
<gene>
    <name evidence="12" type="ORF">F1B92_02390</name>
</gene>